<name>A0A0V0TRK5_9BILA</name>
<feature type="chain" id="PRO_5006869392" evidence="1">
    <location>
        <begin position="23"/>
        <end position="233"/>
    </location>
</feature>
<evidence type="ECO:0000313" key="2">
    <source>
        <dbReference type="EMBL" id="KRX41592.1"/>
    </source>
</evidence>
<keyword evidence="1" id="KW-0732">Signal</keyword>
<dbReference type="OrthoDB" id="10379456at2759"/>
<dbReference type="PROSITE" id="PS51257">
    <property type="entry name" value="PROKAR_LIPOPROTEIN"/>
    <property type="match status" value="1"/>
</dbReference>
<protein>
    <submittedName>
        <fullName evidence="2">Uncharacterized protein</fullName>
    </submittedName>
</protein>
<proteinExistence type="predicted"/>
<gene>
    <name evidence="2" type="ORF">T05_4053</name>
</gene>
<dbReference type="EMBL" id="JYDJ01000166">
    <property type="protein sequence ID" value="KRX41592.1"/>
    <property type="molecule type" value="Genomic_DNA"/>
</dbReference>
<sequence>MRIVQVSVVACILLLVIPSGFACAGFKFCKTNINFVTVKPVYVRSVVKVAGTTDSIYFNQFARLHSFVCPQFENEKNKNFFLETFSQQNNTKNKPDKKTTRPSPIFVPTTTKTLVFRTGFGKFFFYLVRAHSTWPFFLHRSGRPGKVGEQIAQAKVQKNKQQQQQWTTIEHIGCRRVAIIRIAQADFLQGGSAERVQIIQMTLSFVQTHFLGFGLDVVTAERGKWHPYRTTLG</sequence>
<evidence type="ECO:0000256" key="1">
    <source>
        <dbReference type="SAM" id="SignalP"/>
    </source>
</evidence>
<dbReference type="Proteomes" id="UP000055048">
    <property type="component" value="Unassembled WGS sequence"/>
</dbReference>
<reference evidence="2 3" key="1">
    <citation type="submission" date="2015-01" db="EMBL/GenBank/DDBJ databases">
        <title>Evolution of Trichinella species and genotypes.</title>
        <authorList>
            <person name="Korhonen P.K."/>
            <person name="Edoardo P."/>
            <person name="Giuseppe L.R."/>
            <person name="Gasser R.B."/>
        </authorList>
    </citation>
    <scope>NUCLEOTIDE SEQUENCE [LARGE SCALE GENOMIC DNA]</scope>
    <source>
        <strain evidence="2">ISS417</strain>
    </source>
</reference>
<comment type="caution">
    <text evidence="2">The sequence shown here is derived from an EMBL/GenBank/DDBJ whole genome shotgun (WGS) entry which is preliminary data.</text>
</comment>
<accession>A0A0V0TRK5</accession>
<dbReference type="AlphaFoldDB" id="A0A0V0TRK5"/>
<evidence type="ECO:0000313" key="3">
    <source>
        <dbReference type="Proteomes" id="UP000055048"/>
    </source>
</evidence>
<keyword evidence="3" id="KW-1185">Reference proteome</keyword>
<feature type="signal peptide" evidence="1">
    <location>
        <begin position="1"/>
        <end position="22"/>
    </location>
</feature>
<organism evidence="2 3">
    <name type="scientific">Trichinella murrelli</name>
    <dbReference type="NCBI Taxonomy" id="144512"/>
    <lineage>
        <taxon>Eukaryota</taxon>
        <taxon>Metazoa</taxon>
        <taxon>Ecdysozoa</taxon>
        <taxon>Nematoda</taxon>
        <taxon>Enoplea</taxon>
        <taxon>Dorylaimia</taxon>
        <taxon>Trichinellida</taxon>
        <taxon>Trichinellidae</taxon>
        <taxon>Trichinella</taxon>
    </lineage>
</organism>